<evidence type="ECO:0000256" key="1">
    <source>
        <dbReference type="ARBA" id="ARBA00004651"/>
    </source>
</evidence>
<sequence>MNTLEILRLALDSLKANKLRSGLTMLGIAVGVFSVIGVMTVISGLKGSIESGLNVLGANSFQFSKYPAINFSDPRQRFANRRDIDYTMAARFKELMGESAQVSLMLRRGGRVASYMDRRTNPNVLLGGADENLVTARNFEISAGRNLGPDDVEFSRAVALLGDELVQRLFPNENPLGRMVRIDGQNYTIVGLLAKKGSSFGQSQDNFAVIPITKFLDAYGRQGRSISINVQSHTQETLEATKESAVGTMRLVRGLDPEDPNDFEVFSNESLIEAFNNIANTVAIGAFVISAIALLASGVGVMNIMLVSVTERTKEIGIRKSIGAKKRNILAQFLIEAVILSLMGGLMGIAVGVIGGNIGAMMLNASAVFPWGWALAGMLVCSAIGIGFGFYPAWKAASLDPIEALRYE</sequence>
<evidence type="ECO:0000256" key="2">
    <source>
        <dbReference type="ARBA" id="ARBA00022475"/>
    </source>
</evidence>
<dbReference type="GO" id="GO:0016787">
    <property type="term" value="F:hydrolase activity"/>
    <property type="evidence" value="ECO:0007669"/>
    <property type="project" value="UniProtKB-KW"/>
</dbReference>
<dbReference type="PANTHER" id="PTHR30572">
    <property type="entry name" value="MEMBRANE COMPONENT OF TRANSPORTER-RELATED"/>
    <property type="match status" value="1"/>
</dbReference>
<dbReference type="RefSeq" id="WP_069962228.1">
    <property type="nucleotide sequence ID" value="NZ_CP016094.1"/>
</dbReference>
<dbReference type="OrthoDB" id="9770099at2"/>
<dbReference type="Proteomes" id="UP000095228">
    <property type="component" value="Chromosome"/>
</dbReference>
<dbReference type="STRING" id="1838286.Verru16b_02104"/>
<keyword evidence="10" id="KW-0547">Nucleotide-binding</keyword>
<reference evidence="10 11" key="1">
    <citation type="submission" date="2016-06" db="EMBL/GenBank/DDBJ databases">
        <title>Three novel species with peptidoglycan cell walls form the new genus Lacunisphaera gen. nov. in the family Opitutaceae of the verrucomicrobial subdivision 4.</title>
        <authorList>
            <person name="Rast P."/>
            <person name="Gloeckner I."/>
            <person name="Jogler M."/>
            <person name="Boedeker C."/>
            <person name="Jeske O."/>
            <person name="Wiegand S."/>
            <person name="Reinhardt R."/>
            <person name="Schumann P."/>
            <person name="Rohde M."/>
            <person name="Spring S."/>
            <person name="Gloeckner F.O."/>
            <person name="Jogler C."/>
        </authorList>
    </citation>
    <scope>NUCLEOTIDE SEQUENCE [LARGE SCALE GENOMIC DNA]</scope>
    <source>
        <strain evidence="10 11">IG16b</strain>
    </source>
</reference>
<dbReference type="EC" id="3.6.3.-" evidence="10"/>
<name>A0A1D8AVZ8_9BACT</name>
<evidence type="ECO:0000256" key="4">
    <source>
        <dbReference type="ARBA" id="ARBA00022989"/>
    </source>
</evidence>
<protein>
    <submittedName>
        <fullName evidence="10">Macrolide export ATP-binding/permease protein MacB</fullName>
        <ecNumber evidence="10">3.6.3.-</ecNumber>
    </submittedName>
</protein>
<evidence type="ECO:0000259" key="8">
    <source>
        <dbReference type="Pfam" id="PF02687"/>
    </source>
</evidence>
<keyword evidence="11" id="KW-1185">Reference proteome</keyword>
<keyword evidence="10" id="KW-0067">ATP-binding</keyword>
<gene>
    <name evidence="10" type="primary">macB_7</name>
    <name evidence="10" type="ORF">Verru16b_02104</name>
</gene>
<evidence type="ECO:0000256" key="7">
    <source>
        <dbReference type="SAM" id="Phobius"/>
    </source>
</evidence>
<dbReference type="Pfam" id="PF12704">
    <property type="entry name" value="MacB_PCD"/>
    <property type="match status" value="1"/>
</dbReference>
<feature type="transmembrane region" description="Helical" evidence="7">
    <location>
        <begin position="282"/>
        <end position="309"/>
    </location>
</feature>
<dbReference type="InterPro" id="IPR050250">
    <property type="entry name" value="Macrolide_Exporter_MacB"/>
</dbReference>
<keyword evidence="10" id="KW-0378">Hydrolase</keyword>
<dbReference type="EMBL" id="CP016094">
    <property type="protein sequence ID" value="AOS45035.1"/>
    <property type="molecule type" value="Genomic_DNA"/>
</dbReference>
<feature type="transmembrane region" description="Helical" evidence="7">
    <location>
        <begin position="371"/>
        <end position="391"/>
    </location>
</feature>
<dbReference type="InterPro" id="IPR025857">
    <property type="entry name" value="MacB_PCD"/>
</dbReference>
<evidence type="ECO:0000259" key="9">
    <source>
        <dbReference type="Pfam" id="PF12704"/>
    </source>
</evidence>
<evidence type="ECO:0000256" key="3">
    <source>
        <dbReference type="ARBA" id="ARBA00022692"/>
    </source>
</evidence>
<evidence type="ECO:0000256" key="5">
    <source>
        <dbReference type="ARBA" id="ARBA00023136"/>
    </source>
</evidence>
<dbReference type="AlphaFoldDB" id="A0A1D8AVZ8"/>
<dbReference type="GO" id="GO:0005886">
    <property type="term" value="C:plasma membrane"/>
    <property type="evidence" value="ECO:0007669"/>
    <property type="project" value="UniProtKB-SubCell"/>
</dbReference>
<keyword evidence="3 7" id="KW-0812">Transmembrane</keyword>
<accession>A0A1D8AVZ8</accession>
<dbReference type="PANTHER" id="PTHR30572:SF4">
    <property type="entry name" value="ABC TRANSPORTER PERMEASE YTRF"/>
    <property type="match status" value="1"/>
</dbReference>
<evidence type="ECO:0000313" key="11">
    <source>
        <dbReference type="Proteomes" id="UP000095228"/>
    </source>
</evidence>
<keyword evidence="5 7" id="KW-0472">Membrane</keyword>
<comment type="similarity">
    <text evidence="6">Belongs to the ABC-4 integral membrane protein family.</text>
</comment>
<organism evidence="10 11">
    <name type="scientific">Lacunisphaera limnophila</name>
    <dbReference type="NCBI Taxonomy" id="1838286"/>
    <lineage>
        <taxon>Bacteria</taxon>
        <taxon>Pseudomonadati</taxon>
        <taxon>Verrucomicrobiota</taxon>
        <taxon>Opitutia</taxon>
        <taxon>Opitutales</taxon>
        <taxon>Opitutaceae</taxon>
        <taxon>Lacunisphaera</taxon>
    </lineage>
</organism>
<comment type="subcellular location">
    <subcellularLocation>
        <location evidence="1">Cell membrane</location>
        <topology evidence="1">Multi-pass membrane protein</topology>
    </subcellularLocation>
</comment>
<feature type="domain" description="ABC3 transporter permease C-terminal" evidence="8">
    <location>
        <begin position="287"/>
        <end position="401"/>
    </location>
</feature>
<evidence type="ECO:0000256" key="6">
    <source>
        <dbReference type="ARBA" id="ARBA00038076"/>
    </source>
</evidence>
<evidence type="ECO:0000313" key="10">
    <source>
        <dbReference type="EMBL" id="AOS45035.1"/>
    </source>
</evidence>
<dbReference type="KEGG" id="obg:Verru16b_02104"/>
<feature type="domain" description="MacB-like periplasmic core" evidence="9">
    <location>
        <begin position="21"/>
        <end position="243"/>
    </location>
</feature>
<feature type="transmembrane region" description="Helical" evidence="7">
    <location>
        <begin position="329"/>
        <end position="351"/>
    </location>
</feature>
<feature type="transmembrane region" description="Helical" evidence="7">
    <location>
        <begin position="21"/>
        <end position="45"/>
    </location>
</feature>
<dbReference type="GO" id="GO:0005524">
    <property type="term" value="F:ATP binding"/>
    <property type="evidence" value="ECO:0007669"/>
    <property type="project" value="UniProtKB-KW"/>
</dbReference>
<keyword evidence="2" id="KW-1003">Cell membrane</keyword>
<dbReference type="InterPro" id="IPR003838">
    <property type="entry name" value="ABC3_permease_C"/>
</dbReference>
<dbReference type="Pfam" id="PF02687">
    <property type="entry name" value="FtsX"/>
    <property type="match status" value="1"/>
</dbReference>
<dbReference type="GO" id="GO:0022857">
    <property type="term" value="F:transmembrane transporter activity"/>
    <property type="evidence" value="ECO:0007669"/>
    <property type="project" value="TreeGrafter"/>
</dbReference>
<keyword evidence="4 7" id="KW-1133">Transmembrane helix</keyword>
<proteinExistence type="inferred from homology"/>